<dbReference type="SUPFAM" id="SSF49599">
    <property type="entry name" value="TRAF domain-like"/>
    <property type="match status" value="1"/>
</dbReference>
<dbReference type="AlphaFoldDB" id="A0A7E4V456"/>
<protein>
    <submittedName>
        <fullName evidence="3">BTB domain-containing protein</fullName>
    </submittedName>
</protein>
<dbReference type="PROSITE" id="PS50097">
    <property type="entry name" value="BTB"/>
    <property type="match status" value="1"/>
</dbReference>
<dbReference type="SUPFAM" id="SSF54695">
    <property type="entry name" value="POZ domain"/>
    <property type="match status" value="1"/>
</dbReference>
<dbReference type="CDD" id="cd18186">
    <property type="entry name" value="BTB_POZ_ZBTB_KLHL-like"/>
    <property type="match status" value="1"/>
</dbReference>
<dbReference type="GO" id="GO:0030163">
    <property type="term" value="P:protein catabolic process"/>
    <property type="evidence" value="ECO:0007669"/>
    <property type="project" value="UniProtKB-ARBA"/>
</dbReference>
<dbReference type="InterPro" id="IPR008974">
    <property type="entry name" value="TRAF-like"/>
</dbReference>
<dbReference type="InterPro" id="IPR002083">
    <property type="entry name" value="MATH/TRAF_dom"/>
</dbReference>
<sequence>MVITYFRKTIRDSCPITINEADLTEKKVGETFESSLREVSCDEELRWNFKCYPNGDDGEAQNHVSVFIHVDARATVGVVFAVQGTTIQNGFYHVFEYEQGRGLGKFVSHDDLRPHFRDGKVTITCNVSFKFRMPLLLSKHSIVESCEAVPTDCELVVGSDSVKVHKNLLQFIAPGLYANFLHNTVEARSGKIVITDFDYKTVKSAMAYFYGCTLKDQSVETVVGILRFADKYNIKSTELESVPCENINVDSFCTITHYAFDCCKDNLLRKCGVFFKTNQEQLKSTKEFANLPPAAIVAVLKNAFGLQNENALICYAHQNGIPKVIDYLEAPLLASLSVENFCDVALYAWNLDREDLKIKCAKFFYDNRTEITTMPAFHELGNIALEVMKASLVEKVDD</sequence>
<accession>A0A7E4V456</accession>
<dbReference type="WBParaSite" id="Pan_g16390.t1">
    <property type="protein sequence ID" value="Pan_g16390.t1"/>
    <property type="gene ID" value="Pan_g16390"/>
</dbReference>
<dbReference type="Gene3D" id="2.60.210.10">
    <property type="entry name" value="Apoptosis, Tumor Necrosis Factor Receptor Associated Protein 2, Chain A"/>
    <property type="match status" value="1"/>
</dbReference>
<name>A0A7E4V456_PANRE</name>
<dbReference type="Pfam" id="PF00651">
    <property type="entry name" value="BTB"/>
    <property type="match status" value="1"/>
</dbReference>
<feature type="domain" description="BTB" evidence="1">
    <location>
        <begin position="151"/>
        <end position="210"/>
    </location>
</feature>
<evidence type="ECO:0000313" key="3">
    <source>
        <dbReference type="WBParaSite" id="Pan_g16390.t1"/>
    </source>
</evidence>
<evidence type="ECO:0000313" key="2">
    <source>
        <dbReference type="Proteomes" id="UP000492821"/>
    </source>
</evidence>
<keyword evidence="2" id="KW-1185">Reference proteome</keyword>
<dbReference type="SMART" id="SM00225">
    <property type="entry name" value="BTB"/>
    <property type="match status" value="1"/>
</dbReference>
<dbReference type="Proteomes" id="UP000492821">
    <property type="component" value="Unassembled WGS sequence"/>
</dbReference>
<reference evidence="3" key="2">
    <citation type="submission" date="2020-10" db="UniProtKB">
        <authorList>
            <consortium name="WormBaseParasite"/>
        </authorList>
    </citation>
    <scope>IDENTIFICATION</scope>
</reference>
<dbReference type="Gene3D" id="3.30.710.10">
    <property type="entry name" value="Potassium Channel Kv1.1, Chain A"/>
    <property type="match status" value="1"/>
</dbReference>
<dbReference type="InterPro" id="IPR011333">
    <property type="entry name" value="SKP1/BTB/POZ_sf"/>
</dbReference>
<dbReference type="InterPro" id="IPR000210">
    <property type="entry name" value="BTB/POZ_dom"/>
</dbReference>
<dbReference type="CDD" id="cd00121">
    <property type="entry name" value="MATH"/>
    <property type="match status" value="1"/>
</dbReference>
<dbReference type="PANTHER" id="PTHR24413">
    <property type="entry name" value="SPECKLE-TYPE POZ PROTEIN"/>
    <property type="match status" value="1"/>
</dbReference>
<organism evidence="2 3">
    <name type="scientific">Panagrellus redivivus</name>
    <name type="common">Microworm</name>
    <dbReference type="NCBI Taxonomy" id="6233"/>
    <lineage>
        <taxon>Eukaryota</taxon>
        <taxon>Metazoa</taxon>
        <taxon>Ecdysozoa</taxon>
        <taxon>Nematoda</taxon>
        <taxon>Chromadorea</taxon>
        <taxon>Rhabditida</taxon>
        <taxon>Tylenchina</taxon>
        <taxon>Panagrolaimomorpha</taxon>
        <taxon>Panagrolaimoidea</taxon>
        <taxon>Panagrolaimidae</taxon>
        <taxon>Panagrellus</taxon>
    </lineage>
</organism>
<proteinExistence type="predicted"/>
<reference evidence="2" key="1">
    <citation type="journal article" date="2013" name="Genetics">
        <title>The draft genome and transcriptome of Panagrellus redivivus are shaped by the harsh demands of a free-living lifestyle.</title>
        <authorList>
            <person name="Srinivasan J."/>
            <person name="Dillman A.R."/>
            <person name="Macchietto M.G."/>
            <person name="Heikkinen L."/>
            <person name="Lakso M."/>
            <person name="Fracchia K.M."/>
            <person name="Antoshechkin I."/>
            <person name="Mortazavi A."/>
            <person name="Wong G."/>
            <person name="Sternberg P.W."/>
        </authorList>
    </citation>
    <scope>NUCLEOTIDE SEQUENCE [LARGE SCALE GENOMIC DNA]</scope>
    <source>
        <strain evidence="2">MT8872</strain>
    </source>
</reference>
<evidence type="ECO:0000259" key="1">
    <source>
        <dbReference type="PROSITE" id="PS50097"/>
    </source>
</evidence>